<protein>
    <submittedName>
        <fullName evidence="2">SMI1/KNR4 family protein</fullName>
    </submittedName>
</protein>
<dbReference type="InterPro" id="IPR018958">
    <property type="entry name" value="Knr4/Smi1-like_dom"/>
</dbReference>
<dbReference type="Pfam" id="PF09346">
    <property type="entry name" value="SMI1_KNR4"/>
    <property type="match status" value="1"/>
</dbReference>
<dbReference type="RefSeq" id="WP_223704398.1">
    <property type="nucleotide sequence ID" value="NZ_JAINUY010000001.1"/>
</dbReference>
<dbReference type="InterPro" id="IPR037883">
    <property type="entry name" value="Knr4/Smi1-like_sf"/>
</dbReference>
<accession>A0A9X1KND0</accession>
<proteinExistence type="predicted"/>
<dbReference type="InterPro" id="IPR056640">
    <property type="entry name" value="DUF7738"/>
</dbReference>
<keyword evidence="3" id="KW-1185">Reference proteome</keyword>
<organism evidence="2 3">
    <name type="scientific">Flavobacterium potami</name>
    <dbReference type="NCBI Taxonomy" id="2872310"/>
    <lineage>
        <taxon>Bacteria</taxon>
        <taxon>Pseudomonadati</taxon>
        <taxon>Bacteroidota</taxon>
        <taxon>Flavobacteriia</taxon>
        <taxon>Flavobacteriales</taxon>
        <taxon>Flavobacteriaceae</taxon>
        <taxon>Flavobacterium</taxon>
    </lineage>
</organism>
<gene>
    <name evidence="2" type="ORF">K6T82_02290</name>
</gene>
<dbReference type="SMART" id="SM00860">
    <property type="entry name" value="SMI1_KNR4"/>
    <property type="match status" value="1"/>
</dbReference>
<reference evidence="2 3" key="1">
    <citation type="journal article" date="2023" name="Antonie Van Leeuwenhoek">
        <title>Flavobacterium potami sp. nov., a multi-metal resistance genes harbouring bacterium isolated from shallow river silt.</title>
        <authorList>
            <person name="Li S."/>
            <person name="Mao S."/>
            <person name="Mu W."/>
            <person name="Guo B."/>
            <person name="Li C."/>
            <person name="Zhu Q."/>
            <person name="Hou X."/>
            <person name="Zhao Y."/>
            <person name="Wei S."/>
            <person name="Liu H."/>
            <person name="Liu A."/>
        </authorList>
    </citation>
    <scope>NUCLEOTIDE SEQUENCE [LARGE SCALE GENOMIC DNA]</scope>
    <source>
        <strain evidence="2 3">17A</strain>
    </source>
</reference>
<dbReference type="Proteomes" id="UP001139366">
    <property type="component" value="Unassembled WGS sequence"/>
</dbReference>
<dbReference type="SUPFAM" id="SSF160631">
    <property type="entry name" value="SMI1/KNR4-like"/>
    <property type="match status" value="1"/>
</dbReference>
<dbReference type="AlphaFoldDB" id="A0A9X1KND0"/>
<sequence>MTKLELSKTGFQINNVNIEFPIDIKVLKEALGNDYRYVEKKYNHIYTWDDLGIMAFSKEGNKVESIGIELELPKYDFSPKSIFNEEFIFDGQELFQYYENNKDQLVKLFKGDRSGALILSGTSVWFDKEDGKITGLSISAYEQEIKPKKVSATLDPEFKTFEPLWQEWISEINKIVSENNDYYNLTEGISTEEIEQHSVLEDDIKIPPALVNFYKVQNVDYDAVTSTFQFGVNNWSYELIPFEDIKEEWESIQDLQFDEDDLPEQEIDFEKINTNNYANPKWIPFATGRNGDYLLYDTDPASKGKFGQIIELQNESWDRNIVANSLEELVQNEINNLREGKTEHFSFIIEKEN</sequence>
<evidence type="ECO:0000313" key="2">
    <source>
        <dbReference type="EMBL" id="MBZ4033579.1"/>
    </source>
</evidence>
<name>A0A9X1KND0_9FLAO</name>
<evidence type="ECO:0000313" key="3">
    <source>
        <dbReference type="Proteomes" id="UP001139366"/>
    </source>
</evidence>
<evidence type="ECO:0000259" key="1">
    <source>
        <dbReference type="SMART" id="SM00860"/>
    </source>
</evidence>
<dbReference type="EMBL" id="JAINUY010000001">
    <property type="protein sequence ID" value="MBZ4033579.1"/>
    <property type="molecule type" value="Genomic_DNA"/>
</dbReference>
<comment type="caution">
    <text evidence="2">The sequence shown here is derived from an EMBL/GenBank/DDBJ whole genome shotgun (WGS) entry which is preliminary data.</text>
</comment>
<feature type="domain" description="Knr4/Smi1-like" evidence="1">
    <location>
        <begin position="188"/>
        <end position="332"/>
    </location>
</feature>
<dbReference type="Pfam" id="PF24880">
    <property type="entry name" value="DUF7738"/>
    <property type="match status" value="1"/>
</dbReference>